<feature type="transmembrane region" description="Helical" evidence="6">
    <location>
        <begin position="57"/>
        <end position="75"/>
    </location>
</feature>
<feature type="transmembrane region" description="Helical" evidence="6">
    <location>
        <begin position="12"/>
        <end position="37"/>
    </location>
</feature>
<reference evidence="8" key="1">
    <citation type="journal article" date="2019" name="Int. J. Syst. Evol. Microbiol.">
        <title>The Global Catalogue of Microorganisms (GCM) 10K type strain sequencing project: providing services to taxonomists for standard genome sequencing and annotation.</title>
        <authorList>
            <consortium name="The Broad Institute Genomics Platform"/>
            <consortium name="The Broad Institute Genome Sequencing Center for Infectious Disease"/>
            <person name="Wu L."/>
            <person name="Ma J."/>
        </authorList>
    </citation>
    <scope>NUCLEOTIDE SEQUENCE [LARGE SCALE GENOMIC DNA]</scope>
    <source>
        <strain evidence="8">CGMCC 1.13574</strain>
    </source>
</reference>
<protein>
    <submittedName>
        <fullName evidence="7">ABC transporter permease</fullName>
    </submittedName>
</protein>
<comment type="subcellular location">
    <subcellularLocation>
        <location evidence="1">Cell membrane</location>
        <topology evidence="1">Multi-pass membrane protein</topology>
    </subcellularLocation>
</comment>
<keyword evidence="3 6" id="KW-0812">Transmembrane</keyword>
<feature type="transmembrane region" description="Helical" evidence="6">
    <location>
        <begin position="240"/>
        <end position="257"/>
    </location>
</feature>
<evidence type="ECO:0000313" key="7">
    <source>
        <dbReference type="EMBL" id="MFD2171280.1"/>
    </source>
</evidence>
<dbReference type="PANTHER" id="PTHR47089">
    <property type="entry name" value="ABC TRANSPORTER, PERMEASE PROTEIN"/>
    <property type="match status" value="1"/>
</dbReference>
<keyword evidence="2" id="KW-1003">Cell membrane</keyword>
<dbReference type="EMBL" id="JBHUIO010000009">
    <property type="protein sequence ID" value="MFD2171280.1"/>
    <property type="molecule type" value="Genomic_DNA"/>
</dbReference>
<evidence type="ECO:0000256" key="6">
    <source>
        <dbReference type="SAM" id="Phobius"/>
    </source>
</evidence>
<evidence type="ECO:0000313" key="8">
    <source>
        <dbReference type="Proteomes" id="UP001597343"/>
    </source>
</evidence>
<gene>
    <name evidence="7" type="ORF">ACFSOY_15025</name>
</gene>
<feature type="transmembrane region" description="Helical" evidence="6">
    <location>
        <begin position="263"/>
        <end position="284"/>
    </location>
</feature>
<dbReference type="Proteomes" id="UP001597343">
    <property type="component" value="Unassembled WGS sequence"/>
</dbReference>
<keyword evidence="5 6" id="KW-0472">Membrane</keyword>
<feature type="transmembrane region" description="Helical" evidence="6">
    <location>
        <begin position="106"/>
        <end position="128"/>
    </location>
</feature>
<evidence type="ECO:0000256" key="1">
    <source>
        <dbReference type="ARBA" id="ARBA00004651"/>
    </source>
</evidence>
<dbReference type="RefSeq" id="WP_386047955.1">
    <property type="nucleotide sequence ID" value="NZ_JBHUIO010000009.1"/>
</dbReference>
<feature type="transmembrane region" description="Helical" evidence="6">
    <location>
        <begin position="291"/>
        <end position="308"/>
    </location>
</feature>
<evidence type="ECO:0000256" key="2">
    <source>
        <dbReference type="ARBA" id="ARBA00022475"/>
    </source>
</evidence>
<feature type="transmembrane region" description="Helical" evidence="6">
    <location>
        <begin position="320"/>
        <end position="342"/>
    </location>
</feature>
<organism evidence="7 8">
    <name type="scientific">Tumebacillus lipolyticus</name>
    <dbReference type="NCBI Taxonomy" id="1280370"/>
    <lineage>
        <taxon>Bacteria</taxon>
        <taxon>Bacillati</taxon>
        <taxon>Bacillota</taxon>
        <taxon>Bacilli</taxon>
        <taxon>Bacillales</taxon>
        <taxon>Alicyclobacillaceae</taxon>
        <taxon>Tumebacillus</taxon>
    </lineage>
</organism>
<feature type="transmembrane region" description="Helical" evidence="6">
    <location>
        <begin position="140"/>
        <end position="158"/>
    </location>
</feature>
<accession>A0ABW4ZZU1</accession>
<comment type="caution">
    <text evidence="7">The sequence shown here is derived from an EMBL/GenBank/DDBJ whole genome shotgun (WGS) entry which is preliminary data.</text>
</comment>
<keyword evidence="4 6" id="KW-1133">Transmembrane helix</keyword>
<dbReference type="CDD" id="cd06580">
    <property type="entry name" value="TM_PBP1_transp_TpRbsC_like"/>
    <property type="match status" value="1"/>
</dbReference>
<evidence type="ECO:0000256" key="4">
    <source>
        <dbReference type="ARBA" id="ARBA00022989"/>
    </source>
</evidence>
<proteinExistence type="predicted"/>
<dbReference type="PANTHER" id="PTHR47089:SF1">
    <property type="entry name" value="GUANOSINE ABC TRANSPORTER PERMEASE PROTEIN NUPP"/>
    <property type="match status" value="1"/>
</dbReference>
<keyword evidence="8" id="KW-1185">Reference proteome</keyword>
<feature type="transmembrane region" description="Helical" evidence="6">
    <location>
        <begin position="192"/>
        <end position="211"/>
    </location>
</feature>
<dbReference type="Pfam" id="PF02653">
    <property type="entry name" value="BPD_transp_2"/>
    <property type="match status" value="1"/>
</dbReference>
<dbReference type="InterPro" id="IPR001851">
    <property type="entry name" value="ABC_transp_permease"/>
</dbReference>
<evidence type="ECO:0000256" key="3">
    <source>
        <dbReference type="ARBA" id="ARBA00022692"/>
    </source>
</evidence>
<sequence length="355" mass="38024">MNSVNSKWNAILVPVLAVILGMLVGALVMLAMGFNPIRGYELVFQGIFGNAYYLGETLRAVTPLIFAGLAVAFAFRTGLFNIGVEGQFIVGQLAAAWVGISWNLPPVIHAIVAVLVAMVAAGLYAGLAGWLKAKLGVHEVITTIMLNYVALFSSNYVIRTFLKGQSEGTEDIQPSASLTSDFFSSIFDGARLNWGLIIALLFTLLMYWLLWKTTVGYELRSVGFNPHASEYAGMNVSKNIVLSMVISGMLAGAGGAVETLGVYGYMVISAGFTGIGFDGIAVALIGANNPFGVVLGALLFGGFSFGADNMQRVEGIPTESIQIVISMVIYFVAASAIIYRLLGVFRRRRREEVQS</sequence>
<name>A0ABW4ZZU1_9BACL</name>
<evidence type="ECO:0000256" key="5">
    <source>
        <dbReference type="ARBA" id="ARBA00023136"/>
    </source>
</evidence>